<keyword evidence="1" id="KW-1133">Transmembrane helix</keyword>
<reference evidence="2 3" key="1">
    <citation type="submission" date="2018-06" db="EMBL/GenBank/DDBJ databases">
        <authorList>
            <consortium name="Pathogen Informatics"/>
            <person name="Doyle S."/>
        </authorList>
    </citation>
    <scope>NUCLEOTIDE SEQUENCE [LARGE SCALE GENOMIC DNA]</scope>
    <source>
        <strain evidence="2 3">NCTC11938</strain>
    </source>
</reference>
<keyword evidence="1" id="KW-0472">Membrane</keyword>
<evidence type="ECO:0000256" key="1">
    <source>
        <dbReference type="SAM" id="Phobius"/>
    </source>
</evidence>
<name>A0A379EZK9_PROMI</name>
<feature type="transmembrane region" description="Helical" evidence="1">
    <location>
        <begin position="100"/>
        <end position="119"/>
    </location>
</feature>
<dbReference type="GO" id="GO:0016740">
    <property type="term" value="F:transferase activity"/>
    <property type="evidence" value="ECO:0007669"/>
    <property type="project" value="UniProtKB-KW"/>
</dbReference>
<evidence type="ECO:0000313" key="2">
    <source>
        <dbReference type="EMBL" id="SUC11829.1"/>
    </source>
</evidence>
<organism evidence="2 3">
    <name type="scientific">Proteus mirabilis</name>
    <dbReference type="NCBI Taxonomy" id="584"/>
    <lineage>
        <taxon>Bacteria</taxon>
        <taxon>Pseudomonadati</taxon>
        <taxon>Pseudomonadota</taxon>
        <taxon>Gammaproteobacteria</taxon>
        <taxon>Enterobacterales</taxon>
        <taxon>Morganellaceae</taxon>
        <taxon>Proteus</taxon>
    </lineage>
</organism>
<sequence length="136" mass="15411">MINLFITIALTLNSITRKPNPQKEAKRAQSYLQIVIQLLQLADKQHQPLLANALRQQALRELGSFFILFRKRCDTKNQTIIAQQFRTYHLFPALNKGAKIGINVGLFAVFIAFFIGIVGKKDKKNSAKFSAVLLIK</sequence>
<keyword evidence="2" id="KW-0808">Transferase</keyword>
<proteinExistence type="predicted"/>
<protein>
    <submittedName>
        <fullName evidence="2">Glycosyl transferase</fullName>
    </submittedName>
</protein>
<accession>A0A379EZK9</accession>
<dbReference type="AlphaFoldDB" id="A0A379EZK9"/>
<dbReference type="EMBL" id="UGTS01000001">
    <property type="protein sequence ID" value="SUC11829.1"/>
    <property type="molecule type" value="Genomic_DNA"/>
</dbReference>
<keyword evidence="1" id="KW-0812">Transmembrane</keyword>
<evidence type="ECO:0000313" key="3">
    <source>
        <dbReference type="Proteomes" id="UP000254191"/>
    </source>
</evidence>
<dbReference type="Proteomes" id="UP000254191">
    <property type="component" value="Unassembled WGS sequence"/>
</dbReference>
<gene>
    <name evidence="2" type="ORF">NCTC11938_00035</name>
</gene>